<gene>
    <name evidence="8" type="ORF">FA09DRAFT_358910</name>
</gene>
<protein>
    <recommendedName>
        <fullName evidence="2">heme oxygenase (biliverdin-producing)</fullName>
        <ecNumber evidence="2">1.14.14.18</ecNumber>
    </recommendedName>
</protein>
<dbReference type="Pfam" id="PF01126">
    <property type="entry name" value="Heme_oxygenase"/>
    <property type="match status" value="1"/>
</dbReference>
<dbReference type="InterPro" id="IPR018207">
    <property type="entry name" value="Haem_oxygenase_CS"/>
</dbReference>
<dbReference type="CDD" id="cd19165">
    <property type="entry name" value="HemeO"/>
    <property type="match status" value="1"/>
</dbReference>
<keyword evidence="9" id="KW-1185">Reference proteome</keyword>
<dbReference type="SUPFAM" id="SSF48613">
    <property type="entry name" value="Heme oxygenase-like"/>
    <property type="match status" value="1"/>
</dbReference>
<dbReference type="RefSeq" id="XP_025600443.1">
    <property type="nucleotide sequence ID" value="XM_025745025.1"/>
</dbReference>
<evidence type="ECO:0000256" key="5">
    <source>
        <dbReference type="ARBA" id="ARBA00023002"/>
    </source>
</evidence>
<dbReference type="GO" id="GO:0006788">
    <property type="term" value="P:heme oxidation"/>
    <property type="evidence" value="ECO:0007669"/>
    <property type="project" value="InterPro"/>
</dbReference>
<evidence type="ECO:0000256" key="2">
    <source>
        <dbReference type="ARBA" id="ARBA00012360"/>
    </source>
</evidence>
<evidence type="ECO:0000256" key="7">
    <source>
        <dbReference type="ARBA" id="ARBA00048328"/>
    </source>
</evidence>
<dbReference type="AlphaFoldDB" id="A0A316ZGM0"/>
<comment type="similarity">
    <text evidence="1">Belongs to the heme oxygenase family.</text>
</comment>
<keyword evidence="6" id="KW-0408">Iron</keyword>
<evidence type="ECO:0000256" key="1">
    <source>
        <dbReference type="ARBA" id="ARBA00006134"/>
    </source>
</evidence>
<dbReference type="PANTHER" id="PTHR10720:SF0">
    <property type="entry name" value="HEME OXYGENASE"/>
    <property type="match status" value="1"/>
</dbReference>
<accession>A0A316ZGM0</accession>
<dbReference type="GeneID" id="37272569"/>
<comment type="catalytic activity">
    <reaction evidence="7">
        <text>heme b + 3 reduced [NADPH--hemoprotein reductase] + 3 O2 = biliverdin IXalpha + CO + Fe(2+) + 3 oxidized [NADPH--hemoprotein reductase] + 3 H2O + H(+)</text>
        <dbReference type="Rhea" id="RHEA:21764"/>
        <dbReference type="Rhea" id="RHEA-COMP:11964"/>
        <dbReference type="Rhea" id="RHEA-COMP:11965"/>
        <dbReference type="ChEBI" id="CHEBI:15377"/>
        <dbReference type="ChEBI" id="CHEBI:15378"/>
        <dbReference type="ChEBI" id="CHEBI:15379"/>
        <dbReference type="ChEBI" id="CHEBI:17245"/>
        <dbReference type="ChEBI" id="CHEBI:29033"/>
        <dbReference type="ChEBI" id="CHEBI:57618"/>
        <dbReference type="ChEBI" id="CHEBI:57991"/>
        <dbReference type="ChEBI" id="CHEBI:58210"/>
        <dbReference type="ChEBI" id="CHEBI:60344"/>
        <dbReference type="EC" id="1.14.14.18"/>
    </reaction>
</comment>
<evidence type="ECO:0000256" key="4">
    <source>
        <dbReference type="ARBA" id="ARBA00022723"/>
    </source>
</evidence>
<evidence type="ECO:0000313" key="8">
    <source>
        <dbReference type="EMBL" id="PWO00165.1"/>
    </source>
</evidence>
<sequence length="419" mass="43370">MPAARSAKASGCPFAYLASLGVRLDATTHALFHSAPAPLLEPAASSDDEADAPLSARLQAGTSAAHTRIERSRGVRALMGFGAGAEGAAAALERREYMAWLVGLACVYAAIEAYLPVPATLLAGLQHSDMLPALARLAPLEADVLAHARFLGGVDPNVSAPADEADVFALLAHSDAGSASHVALSALMESVPRHTSFPRDEHLALLSPAHAEATHAYASRLFELGTAASSGASTPSSESAFRTAYTAPLGPGTLVAHAYVRYMGDLSGGQHIAKRARALWPLGLEENTGFESYVFAKPAAWTGTQRAWEGDLKRRFRDAMDGAFAQLEDEKEGVASVLVDEASLAFDLNRGLFDALVPSSEEDDARELAALLAASAPALAKTASALSSPRARSLLPSLPTLAVGLLAVATGLSSSALSA</sequence>
<dbReference type="Gene3D" id="1.20.910.10">
    <property type="entry name" value="Heme oxygenase-like"/>
    <property type="match status" value="1"/>
</dbReference>
<reference evidence="8 9" key="1">
    <citation type="journal article" date="2018" name="Mol. Biol. Evol.">
        <title>Broad Genomic Sampling Reveals a Smut Pathogenic Ancestry of the Fungal Clade Ustilaginomycotina.</title>
        <authorList>
            <person name="Kijpornyongpan T."/>
            <person name="Mondo S.J."/>
            <person name="Barry K."/>
            <person name="Sandor L."/>
            <person name="Lee J."/>
            <person name="Lipzen A."/>
            <person name="Pangilinan J."/>
            <person name="LaButti K."/>
            <person name="Hainaut M."/>
            <person name="Henrissat B."/>
            <person name="Grigoriev I.V."/>
            <person name="Spatafora J.W."/>
            <person name="Aime M.C."/>
        </authorList>
    </citation>
    <scope>NUCLEOTIDE SEQUENCE [LARGE SCALE GENOMIC DNA]</scope>
    <source>
        <strain evidence="8 9">MCA 4186</strain>
    </source>
</reference>
<keyword evidence="4" id="KW-0479">Metal-binding</keyword>
<dbReference type="PANTHER" id="PTHR10720">
    <property type="entry name" value="HEME OXYGENASE"/>
    <property type="match status" value="1"/>
</dbReference>
<evidence type="ECO:0000313" key="9">
    <source>
        <dbReference type="Proteomes" id="UP000245946"/>
    </source>
</evidence>
<organism evidence="8 9">
    <name type="scientific">Tilletiopsis washingtonensis</name>
    <dbReference type="NCBI Taxonomy" id="58919"/>
    <lineage>
        <taxon>Eukaryota</taxon>
        <taxon>Fungi</taxon>
        <taxon>Dikarya</taxon>
        <taxon>Basidiomycota</taxon>
        <taxon>Ustilaginomycotina</taxon>
        <taxon>Exobasidiomycetes</taxon>
        <taxon>Entylomatales</taxon>
        <taxon>Entylomatales incertae sedis</taxon>
        <taxon>Tilletiopsis</taxon>
    </lineage>
</organism>
<dbReference type="STRING" id="58919.A0A316ZGM0"/>
<dbReference type="EMBL" id="KZ819286">
    <property type="protein sequence ID" value="PWO00165.1"/>
    <property type="molecule type" value="Genomic_DNA"/>
</dbReference>
<dbReference type="GO" id="GO:0004392">
    <property type="term" value="F:heme oxygenase (decyclizing) activity"/>
    <property type="evidence" value="ECO:0007669"/>
    <property type="project" value="UniProtKB-EC"/>
</dbReference>
<dbReference type="GO" id="GO:0046872">
    <property type="term" value="F:metal ion binding"/>
    <property type="evidence" value="ECO:0007669"/>
    <property type="project" value="UniProtKB-KW"/>
</dbReference>
<name>A0A316ZGM0_9BASI</name>
<keyword evidence="3" id="KW-0349">Heme</keyword>
<keyword evidence="5" id="KW-0560">Oxidoreductase</keyword>
<dbReference type="PROSITE" id="PS00593">
    <property type="entry name" value="HEME_OXYGENASE"/>
    <property type="match status" value="1"/>
</dbReference>
<dbReference type="InterPro" id="IPR002051">
    <property type="entry name" value="Haem_Oase"/>
</dbReference>
<evidence type="ECO:0000256" key="6">
    <source>
        <dbReference type="ARBA" id="ARBA00023004"/>
    </source>
</evidence>
<dbReference type="Proteomes" id="UP000245946">
    <property type="component" value="Unassembled WGS sequence"/>
</dbReference>
<dbReference type="EC" id="1.14.14.18" evidence="2"/>
<evidence type="ECO:0000256" key="3">
    <source>
        <dbReference type="ARBA" id="ARBA00022617"/>
    </source>
</evidence>
<proteinExistence type="inferred from homology"/>
<dbReference type="InterPro" id="IPR016084">
    <property type="entry name" value="Haem_Oase-like_multi-hlx"/>
</dbReference>
<dbReference type="InterPro" id="IPR016053">
    <property type="entry name" value="Haem_Oase-like"/>
</dbReference>
<dbReference type="OrthoDB" id="652091at2759"/>